<dbReference type="SUPFAM" id="SSF47384">
    <property type="entry name" value="Homodimeric domain of signal transducing histidine kinase"/>
    <property type="match status" value="1"/>
</dbReference>
<evidence type="ECO:0000256" key="4">
    <source>
        <dbReference type="ARBA" id="ARBA00022741"/>
    </source>
</evidence>
<keyword evidence="4" id="KW-0547">Nucleotide-binding</keyword>
<dbReference type="SUPFAM" id="SSF55874">
    <property type="entry name" value="ATPase domain of HSP90 chaperone/DNA topoisomerase II/histidine kinase"/>
    <property type="match status" value="1"/>
</dbReference>
<evidence type="ECO:0000256" key="5">
    <source>
        <dbReference type="ARBA" id="ARBA00022777"/>
    </source>
</evidence>
<dbReference type="OrthoDB" id="9785252at2"/>
<evidence type="ECO:0000259" key="8">
    <source>
        <dbReference type="PROSITE" id="PS50109"/>
    </source>
</evidence>
<feature type="transmembrane region" description="Helical" evidence="7">
    <location>
        <begin position="160"/>
        <end position="182"/>
    </location>
</feature>
<gene>
    <name evidence="9" type="ORF">EUV02_14735</name>
</gene>
<dbReference type="SMART" id="SM00387">
    <property type="entry name" value="HATPase_c"/>
    <property type="match status" value="1"/>
</dbReference>
<feature type="domain" description="Histidine kinase" evidence="8">
    <location>
        <begin position="216"/>
        <end position="419"/>
    </location>
</feature>
<dbReference type="GO" id="GO:0005886">
    <property type="term" value="C:plasma membrane"/>
    <property type="evidence" value="ECO:0007669"/>
    <property type="project" value="TreeGrafter"/>
</dbReference>
<keyword evidence="3" id="KW-0808">Transferase</keyword>
<dbReference type="Proteomes" id="UP000297737">
    <property type="component" value="Unassembled WGS sequence"/>
</dbReference>
<dbReference type="InterPro" id="IPR003594">
    <property type="entry name" value="HATPase_dom"/>
</dbReference>
<keyword evidence="10" id="KW-1185">Reference proteome</keyword>
<accession>A0A4Y9EKS6</accession>
<dbReference type="AlphaFoldDB" id="A0A4Y9EKS6"/>
<dbReference type="Pfam" id="PF02518">
    <property type="entry name" value="HATPase_c"/>
    <property type="match status" value="1"/>
</dbReference>
<keyword evidence="6" id="KW-0067">ATP-binding</keyword>
<proteinExistence type="predicted"/>
<feature type="transmembrane region" description="Helical" evidence="7">
    <location>
        <begin position="107"/>
        <end position="140"/>
    </location>
</feature>
<dbReference type="InterPro" id="IPR050980">
    <property type="entry name" value="2C_sensor_his_kinase"/>
</dbReference>
<dbReference type="GO" id="GO:0005524">
    <property type="term" value="F:ATP binding"/>
    <property type="evidence" value="ECO:0007669"/>
    <property type="project" value="UniProtKB-KW"/>
</dbReference>
<comment type="caution">
    <text evidence="9">The sequence shown here is derived from an EMBL/GenBank/DDBJ whole genome shotgun (WGS) entry which is preliminary data.</text>
</comment>
<dbReference type="Gene3D" id="1.10.287.130">
    <property type="match status" value="1"/>
</dbReference>
<evidence type="ECO:0000256" key="7">
    <source>
        <dbReference type="SAM" id="Phobius"/>
    </source>
</evidence>
<dbReference type="InterPro" id="IPR005467">
    <property type="entry name" value="His_kinase_dom"/>
</dbReference>
<dbReference type="EC" id="2.7.13.3" evidence="2"/>
<dbReference type="PANTHER" id="PTHR44936">
    <property type="entry name" value="SENSOR PROTEIN CREC"/>
    <property type="match status" value="1"/>
</dbReference>
<dbReference type="InterPro" id="IPR036890">
    <property type="entry name" value="HATPase_C_sf"/>
</dbReference>
<dbReference type="EMBL" id="SIHO01000004">
    <property type="protein sequence ID" value="TFU00309.1"/>
    <property type="molecule type" value="Genomic_DNA"/>
</dbReference>
<dbReference type="PROSITE" id="PS50109">
    <property type="entry name" value="HIS_KIN"/>
    <property type="match status" value="1"/>
</dbReference>
<dbReference type="Gene3D" id="3.30.565.10">
    <property type="entry name" value="Histidine kinase-like ATPase, C-terminal domain"/>
    <property type="match status" value="1"/>
</dbReference>
<evidence type="ECO:0000256" key="2">
    <source>
        <dbReference type="ARBA" id="ARBA00012438"/>
    </source>
</evidence>
<reference evidence="9 10" key="1">
    <citation type="submission" date="2019-02" db="EMBL/GenBank/DDBJ databases">
        <title>Polymorphobacter sp. isolated from the lake at the Tibet of China.</title>
        <authorList>
            <person name="Li A."/>
        </authorList>
    </citation>
    <scope>NUCLEOTIDE SEQUENCE [LARGE SCALE GENOMIC DNA]</scope>
    <source>
        <strain evidence="9 10">DJ1R-1</strain>
    </source>
</reference>
<name>A0A4Y9EKS6_9SPHN</name>
<dbReference type="InterPro" id="IPR047770">
    <property type="entry name" value="RegB"/>
</dbReference>
<keyword evidence="7" id="KW-1133">Transmembrane helix</keyword>
<dbReference type="PANTHER" id="PTHR44936:SF10">
    <property type="entry name" value="SENSOR PROTEIN RSTB"/>
    <property type="match status" value="1"/>
</dbReference>
<keyword evidence="5 9" id="KW-0418">Kinase</keyword>
<evidence type="ECO:0000313" key="9">
    <source>
        <dbReference type="EMBL" id="TFU00309.1"/>
    </source>
</evidence>
<dbReference type="NCBIfam" id="NF033792">
    <property type="entry name" value="ActS_PrrB_HisK"/>
    <property type="match status" value="1"/>
</dbReference>
<evidence type="ECO:0000313" key="10">
    <source>
        <dbReference type="Proteomes" id="UP000297737"/>
    </source>
</evidence>
<evidence type="ECO:0000256" key="1">
    <source>
        <dbReference type="ARBA" id="ARBA00000085"/>
    </source>
</evidence>
<sequence length="429" mass="46294">MDKSRSLVADALERSGVRVQTLVLLRWIAITGQLATIAFVGLYLQFPLPWAALISAIAAAAVLNVGLATLYPRNARLEGREALLHLMFDMAQAGIMLFLTGGLTNPFAVLLLVPITISATLLSARAMLLMMALGLTVLVIESRMPLPLPWRGAPIEMPEIYHFGIFIAIANGMIFIAGYVWLVSAESRRRAQALIATQAALERESRLSALGALAAAAAHELGGPLGTITLIAHELVEQLGNDPDFGDDVRLLEAEAARSRAILVGIARRAEAEDPFPLLTIDALLHEVVHGVTPSRVPIVIDTAQAPELRLRRTPELLHGLNNLVSNAVRHAGSKVEIRLEANSSEIRLRVSDDGAGFDRELLPHLGEPYLGPSRSRSGSTGLGIFIATTLLERTGAHLEFGNRPHGGARVDIRWQRSHIEATTPLNVP</sequence>
<feature type="transmembrane region" description="Helical" evidence="7">
    <location>
        <begin position="50"/>
        <end position="71"/>
    </location>
</feature>
<keyword evidence="7" id="KW-0812">Transmembrane</keyword>
<dbReference type="RefSeq" id="WP_135247069.1">
    <property type="nucleotide sequence ID" value="NZ_SIHO01000004.1"/>
</dbReference>
<protein>
    <recommendedName>
        <fullName evidence="2">histidine kinase</fullName>
        <ecNumber evidence="2">2.7.13.3</ecNumber>
    </recommendedName>
</protein>
<feature type="transmembrane region" description="Helical" evidence="7">
    <location>
        <begin position="21"/>
        <end position="44"/>
    </location>
</feature>
<evidence type="ECO:0000256" key="3">
    <source>
        <dbReference type="ARBA" id="ARBA00022679"/>
    </source>
</evidence>
<dbReference type="InterPro" id="IPR036097">
    <property type="entry name" value="HisK_dim/P_sf"/>
</dbReference>
<evidence type="ECO:0000256" key="6">
    <source>
        <dbReference type="ARBA" id="ARBA00022840"/>
    </source>
</evidence>
<organism evidence="9 10">
    <name type="scientific">Glacieibacterium arshaanense</name>
    <dbReference type="NCBI Taxonomy" id="2511025"/>
    <lineage>
        <taxon>Bacteria</taxon>
        <taxon>Pseudomonadati</taxon>
        <taxon>Pseudomonadota</taxon>
        <taxon>Alphaproteobacteria</taxon>
        <taxon>Sphingomonadales</taxon>
        <taxon>Sphingosinicellaceae</taxon>
        <taxon>Glacieibacterium</taxon>
    </lineage>
</organism>
<comment type="catalytic activity">
    <reaction evidence="1">
        <text>ATP + protein L-histidine = ADP + protein N-phospho-L-histidine.</text>
        <dbReference type="EC" id="2.7.13.3"/>
    </reaction>
</comment>
<dbReference type="GO" id="GO:0000155">
    <property type="term" value="F:phosphorelay sensor kinase activity"/>
    <property type="evidence" value="ECO:0007669"/>
    <property type="project" value="InterPro"/>
</dbReference>
<keyword evidence="7" id="KW-0472">Membrane</keyword>